<comment type="caution">
    <text evidence="2">The sequence shown here is derived from an EMBL/GenBank/DDBJ whole genome shotgun (WGS) entry which is preliminary data.</text>
</comment>
<name>A0A8H6JE47_9PEZI</name>
<proteinExistence type="predicted"/>
<gene>
    <name evidence="2" type="ORF">CSOJ01_05816</name>
</gene>
<reference evidence="2 3" key="1">
    <citation type="journal article" date="2020" name="Phytopathology">
        <title>Genome Sequence Resources of Colletotrichum truncatum, C. plurivorum, C. musicola, and C. sojae: Four Species Pathogenic to Soybean (Glycine max).</title>
        <authorList>
            <person name="Rogerio F."/>
            <person name="Boufleur T.R."/>
            <person name="Ciampi-Guillardi M."/>
            <person name="Sukno S.A."/>
            <person name="Thon M.R."/>
            <person name="Massola Junior N.S."/>
            <person name="Baroncelli R."/>
        </authorList>
    </citation>
    <scope>NUCLEOTIDE SEQUENCE [LARGE SCALE GENOMIC DNA]</scope>
    <source>
        <strain evidence="2 3">LFN0009</strain>
    </source>
</reference>
<accession>A0A8H6JE47</accession>
<dbReference type="EMBL" id="WIGN01000076">
    <property type="protein sequence ID" value="KAF6811258.1"/>
    <property type="molecule type" value="Genomic_DNA"/>
</dbReference>
<protein>
    <recommendedName>
        <fullName evidence="1">2EXR domain-containing protein</fullName>
    </recommendedName>
</protein>
<sequence length="242" mass="26352">MSGTDTFTLFGALPPELRLKIWGEALSERSVWAAVFDADIEACKAKGLVPGLSAMIHVGAAPHMDGLACRESRRLMEQSNVKPLRVPELATGGGVYWVDLERTVVWLGHSKAINVYTALEAFDEDVLSRIRHVAVLSTNIKASGMKVFFPLHRLCGGLRTIIIQRGDAARFSRLSPELAAYYATLPDSGPGKTSLAYLEGRADFSDIHVAYSFLEGAYGPSHPALYLVTSEFADRLEGRPSS</sequence>
<dbReference type="Proteomes" id="UP000652219">
    <property type="component" value="Unassembled WGS sequence"/>
</dbReference>
<dbReference type="InterPro" id="IPR045518">
    <property type="entry name" value="2EXR"/>
</dbReference>
<feature type="domain" description="2EXR" evidence="1">
    <location>
        <begin position="7"/>
        <end position="76"/>
    </location>
</feature>
<dbReference type="AlphaFoldDB" id="A0A8H6JE47"/>
<evidence type="ECO:0000313" key="3">
    <source>
        <dbReference type="Proteomes" id="UP000652219"/>
    </source>
</evidence>
<organism evidence="2 3">
    <name type="scientific">Colletotrichum sojae</name>
    <dbReference type="NCBI Taxonomy" id="2175907"/>
    <lineage>
        <taxon>Eukaryota</taxon>
        <taxon>Fungi</taxon>
        <taxon>Dikarya</taxon>
        <taxon>Ascomycota</taxon>
        <taxon>Pezizomycotina</taxon>
        <taxon>Sordariomycetes</taxon>
        <taxon>Hypocreomycetidae</taxon>
        <taxon>Glomerellales</taxon>
        <taxon>Glomerellaceae</taxon>
        <taxon>Colletotrichum</taxon>
        <taxon>Colletotrichum orchidearum species complex</taxon>
    </lineage>
</organism>
<dbReference type="Pfam" id="PF20150">
    <property type="entry name" value="2EXR"/>
    <property type="match status" value="1"/>
</dbReference>
<keyword evidence="3" id="KW-1185">Reference proteome</keyword>
<evidence type="ECO:0000313" key="2">
    <source>
        <dbReference type="EMBL" id="KAF6811258.1"/>
    </source>
</evidence>
<evidence type="ECO:0000259" key="1">
    <source>
        <dbReference type="Pfam" id="PF20150"/>
    </source>
</evidence>